<name>A0A1G8T6N0_9ACTN</name>
<feature type="region of interest" description="Disordered" evidence="1">
    <location>
        <begin position="1"/>
        <end position="25"/>
    </location>
</feature>
<dbReference type="Proteomes" id="UP000199155">
    <property type="component" value="Unassembled WGS sequence"/>
</dbReference>
<protein>
    <recommendedName>
        <fullName evidence="5">DNA-directed RNA polymerase specialized sigma subunit, sigma24 family</fullName>
    </recommendedName>
</protein>
<reference evidence="3 4" key="1">
    <citation type="submission" date="2016-10" db="EMBL/GenBank/DDBJ databases">
        <authorList>
            <person name="de Groot N.N."/>
        </authorList>
    </citation>
    <scope>NUCLEOTIDE SEQUENCE [LARGE SCALE GENOMIC DNA]</scope>
    <source>
        <strain evidence="3 4">CGMCC 4.5727</strain>
    </source>
</reference>
<sequence>MSCDKPRKASGPVSHSPLRTALGRRSRPVVQAEAHLVDQYTRLVSLAYLTLPATLTRHRRVLLAHGIVQRALPRPGGLGRGRERPERVPGQRAGAAAPVPDQLRVRVLRAALAYERRPRGWPQRLPVPRALPARLPVVWGLRLFPRAGGAEEIALGNALASVPAPVRAGFVLRHLENLPDGRIVELLGAAGVPDARAALHASRGLDTTAGPTAETLLRSQEFDACSVQTRPTDLLRRRRRFGILWAVAAALVALVLVGGSLAGDDEVPAARLPDSAPGPDRLVRVPGEAWADTSRVDFSAWPPRGNRTRDEELLTRALATWASPPEGTRVTENAGVRAEPPTGAPQLLYAGATDGRATVLFHDGQRLVRYTERDGVAALDFARADDSDVTTAAAVVLDRGREGTRYLLAPWIAEAGHRDLLRPDDPARPLKVDEDGITEPTEAPSAGSSCDAWPVLQLRSSDRIVEKHAFLVTDLGGLTAAHLSYTPLPGQGAPARQPREATSANALTSWASSACRLGAFRGHDVRAVNVWDFARQDLPERGGSAVWSCARATTWRGPGSVLVQFKAPSDERGTSAPVVARAESTAACSRFGQHVLATTQWVAPSGARHLLAAGSRHVTSIEVTGAVEATAEGRTLARKISASDVRVRVRARLSDGSTLAPLEAPRSDGR</sequence>
<dbReference type="AlphaFoldDB" id="A0A1G8T6N0"/>
<accession>A0A1G8T6N0</accession>
<evidence type="ECO:0000256" key="2">
    <source>
        <dbReference type="SAM" id="Phobius"/>
    </source>
</evidence>
<organism evidence="3 4">
    <name type="scientific">Streptomyces indicus</name>
    <dbReference type="NCBI Taxonomy" id="417292"/>
    <lineage>
        <taxon>Bacteria</taxon>
        <taxon>Bacillati</taxon>
        <taxon>Actinomycetota</taxon>
        <taxon>Actinomycetes</taxon>
        <taxon>Kitasatosporales</taxon>
        <taxon>Streptomycetaceae</taxon>
        <taxon>Streptomyces</taxon>
    </lineage>
</organism>
<dbReference type="EMBL" id="FNFF01000001">
    <property type="protein sequence ID" value="SDJ37044.1"/>
    <property type="molecule type" value="Genomic_DNA"/>
</dbReference>
<feature type="compositionally biased region" description="Basic and acidic residues" evidence="1">
    <location>
        <begin position="80"/>
        <end position="89"/>
    </location>
</feature>
<proteinExistence type="predicted"/>
<evidence type="ECO:0008006" key="5">
    <source>
        <dbReference type="Google" id="ProtNLM"/>
    </source>
</evidence>
<feature type="region of interest" description="Disordered" evidence="1">
    <location>
        <begin position="73"/>
        <end position="96"/>
    </location>
</feature>
<dbReference type="STRING" id="417292.SAMN05421806_10181"/>
<evidence type="ECO:0000313" key="4">
    <source>
        <dbReference type="Proteomes" id="UP000199155"/>
    </source>
</evidence>
<evidence type="ECO:0000256" key="1">
    <source>
        <dbReference type="SAM" id="MobiDB-lite"/>
    </source>
</evidence>
<keyword evidence="2" id="KW-0812">Transmembrane</keyword>
<keyword evidence="2" id="KW-0472">Membrane</keyword>
<feature type="transmembrane region" description="Helical" evidence="2">
    <location>
        <begin position="243"/>
        <end position="263"/>
    </location>
</feature>
<evidence type="ECO:0000313" key="3">
    <source>
        <dbReference type="EMBL" id="SDJ37044.1"/>
    </source>
</evidence>
<keyword evidence="2" id="KW-1133">Transmembrane helix</keyword>
<keyword evidence="4" id="KW-1185">Reference proteome</keyword>
<gene>
    <name evidence="3" type="ORF">SAMN05421806_10181</name>
</gene>
<feature type="region of interest" description="Disordered" evidence="1">
    <location>
        <begin position="424"/>
        <end position="449"/>
    </location>
</feature>
<feature type="compositionally biased region" description="Basic and acidic residues" evidence="1">
    <location>
        <begin position="424"/>
        <end position="434"/>
    </location>
</feature>